<protein>
    <recommendedName>
        <fullName evidence="3">Fucose-specific lectin</fullName>
    </recommendedName>
</protein>
<reference evidence="2" key="1">
    <citation type="journal article" date="2015" name="Genome Announc.">
        <title>Draft whole-genome sequence of the biocontrol agent Trichoderma harzianum T6776.</title>
        <authorList>
            <person name="Baroncelli R."/>
            <person name="Piaggeschi G."/>
            <person name="Fiorini L."/>
            <person name="Bertolini E."/>
            <person name="Zapparata A."/>
            <person name="Pe M.E."/>
            <person name="Sarrocco S."/>
            <person name="Vannacci G."/>
        </authorList>
    </citation>
    <scope>NUCLEOTIDE SEQUENCE [LARGE SCALE GENOMIC DNA]</scope>
    <source>
        <strain evidence="2">T6776</strain>
    </source>
</reference>
<dbReference type="OrthoDB" id="5426604at2759"/>
<comment type="caution">
    <text evidence="1">The sequence shown here is derived from an EMBL/GenBank/DDBJ whole genome shotgun (WGS) entry which is preliminary data.</text>
</comment>
<sequence>MAALAAIYNPSAPKDRSVSLFFNTSTAQVALSLMNGTEGNDNNDIYACGDDDYPGYILNPSEIAGGTYRGIQHVVATTVPIVEQGGSVTKNQISLISPVYKKLNTTALANKNVSFSADNVDKHAWAYFLDGSANYQTALKEYDFLSGSTAKYLDHADIRVNSSLAAYYNIKNKHRFVIYQEVGAGNHLKEFDITSGQTYDIQNSVGAAPGTTIAVTYDQGGNKAYVYYYDTDATIRRIVKTGADQTASWSPSVPVENAVRINVPGQLTVSTANGLNHLFYVSVDNSLADNDFTHVTDPLDE</sequence>
<proteinExistence type="predicted"/>
<name>A0A0F9XKM3_TRIHA</name>
<gene>
    <name evidence="1" type="ORF">THAR02_02511</name>
</gene>
<dbReference type="Proteomes" id="UP000034112">
    <property type="component" value="Unassembled WGS sequence"/>
</dbReference>
<evidence type="ECO:0000313" key="2">
    <source>
        <dbReference type="Proteomes" id="UP000034112"/>
    </source>
</evidence>
<organism evidence="1 2">
    <name type="scientific">Trichoderma harzianum</name>
    <name type="common">Hypocrea lixii</name>
    <dbReference type="NCBI Taxonomy" id="5544"/>
    <lineage>
        <taxon>Eukaryota</taxon>
        <taxon>Fungi</taxon>
        <taxon>Dikarya</taxon>
        <taxon>Ascomycota</taxon>
        <taxon>Pezizomycotina</taxon>
        <taxon>Sordariomycetes</taxon>
        <taxon>Hypocreomycetidae</taxon>
        <taxon>Hypocreales</taxon>
        <taxon>Hypocreaceae</taxon>
        <taxon>Trichoderma</taxon>
    </lineage>
</organism>
<dbReference type="AlphaFoldDB" id="A0A0F9XKM3"/>
<dbReference type="EMBL" id="JOKZ01000050">
    <property type="protein sequence ID" value="KKP05406.1"/>
    <property type="molecule type" value="Genomic_DNA"/>
</dbReference>
<evidence type="ECO:0000313" key="1">
    <source>
        <dbReference type="EMBL" id="KKP05406.1"/>
    </source>
</evidence>
<dbReference type="SUPFAM" id="SSF89372">
    <property type="entry name" value="Fucose-specific lectin"/>
    <property type="match status" value="1"/>
</dbReference>
<accession>A0A0F9XKM3</accession>
<evidence type="ECO:0008006" key="3">
    <source>
        <dbReference type="Google" id="ProtNLM"/>
    </source>
</evidence>
<dbReference type="Gene3D" id="2.120.10.70">
    <property type="entry name" value="Fucose-specific lectin"/>
    <property type="match status" value="1"/>
</dbReference>
<dbReference type="OMA" id="KKITHFR"/>